<evidence type="ECO:0000313" key="2">
    <source>
        <dbReference type="EMBL" id="RHX79411.1"/>
    </source>
</evidence>
<comment type="caution">
    <text evidence="2">The sequence shown here is derived from an EMBL/GenBank/DDBJ whole genome shotgun (WGS) entry which is preliminary data.</text>
</comment>
<protein>
    <recommendedName>
        <fullName evidence="4">Lipoprotein</fullName>
    </recommendedName>
</protein>
<keyword evidence="1" id="KW-1133">Transmembrane helix</keyword>
<evidence type="ECO:0000313" key="3">
    <source>
        <dbReference type="Proteomes" id="UP000285569"/>
    </source>
</evidence>
<feature type="transmembrane region" description="Helical" evidence="1">
    <location>
        <begin position="20"/>
        <end position="39"/>
    </location>
</feature>
<reference evidence="3" key="1">
    <citation type="submission" date="2018-05" db="EMBL/GenBank/DDBJ databases">
        <title>Leptospira yasudae sp. nov. and Leptospira stimsonii sp. nov., two pathogenic species of the genus Leptospira isolated from environmental sources.</title>
        <authorList>
            <person name="Casanovas-Massana A."/>
            <person name="Hamond C."/>
            <person name="Santos L.A."/>
            <person name="Hacker K.P."/>
            <person name="Balassiano I."/>
            <person name="Medeiros M.A."/>
            <person name="Reis M.G."/>
            <person name="Ko A.I."/>
            <person name="Wunder E.A."/>
        </authorList>
    </citation>
    <scope>NUCLEOTIDE SEQUENCE [LARGE SCALE GENOMIC DNA]</scope>
    <source>
        <strain evidence="3">B21</strain>
    </source>
</reference>
<organism evidence="2 3">
    <name type="scientific">Leptospira yasudae</name>
    <dbReference type="NCBI Taxonomy" id="2202201"/>
    <lineage>
        <taxon>Bacteria</taxon>
        <taxon>Pseudomonadati</taxon>
        <taxon>Spirochaetota</taxon>
        <taxon>Spirochaetia</taxon>
        <taxon>Leptospirales</taxon>
        <taxon>Leptospiraceae</taxon>
        <taxon>Leptospira</taxon>
    </lineage>
</organism>
<evidence type="ECO:0008006" key="4">
    <source>
        <dbReference type="Google" id="ProtNLM"/>
    </source>
</evidence>
<keyword evidence="3" id="KW-1185">Reference proteome</keyword>
<dbReference type="Proteomes" id="UP000285569">
    <property type="component" value="Unassembled WGS sequence"/>
</dbReference>
<keyword evidence="1" id="KW-0812">Transmembrane</keyword>
<reference evidence="2 3" key="2">
    <citation type="journal article" date="2020" name="Int. J. Syst. Evol. Microbiol.">
        <title>Leptospira yasudae sp. nov. and Leptospira stimsonii sp. nov., two new species of the pathogenic group isolated from environmental sources.</title>
        <authorList>
            <person name="Casanovas-Massana A."/>
            <person name="Hamond C."/>
            <person name="Santos L.A."/>
            <person name="de Oliveira D."/>
            <person name="Hacker K.P."/>
            <person name="Balassiano I."/>
            <person name="Costa F."/>
            <person name="Medeiros M.A."/>
            <person name="Reis M.G."/>
            <person name="Ko A.I."/>
            <person name="Wunder E.A."/>
        </authorList>
    </citation>
    <scope>NUCLEOTIDE SEQUENCE [LARGE SCALE GENOMIC DNA]</scope>
    <source>
        <strain evidence="2 3">B21</strain>
    </source>
</reference>
<proteinExistence type="predicted"/>
<dbReference type="EMBL" id="QHCR01000005">
    <property type="protein sequence ID" value="RHX79411.1"/>
    <property type="molecule type" value="Genomic_DNA"/>
</dbReference>
<accession>A0ABX9M1Y4</accession>
<keyword evidence="1" id="KW-0472">Membrane</keyword>
<gene>
    <name evidence="2" type="ORF">DLM77_10895</name>
</gene>
<sequence>MDAVSERGGPMDIKNSEDCMNFVFRFFNVMIVSVFLIVTQTSCSSYYQLAGKDTMTAGEAIVEIDMAVLLGLLSLPTSTSSSSSRSSSSSVFTLSLITSSAGITGSASDKSERYEKSKVKDCADSISSAIILTKNTDSGLIAASACKLKKLP</sequence>
<name>A0ABX9M1Y4_9LEPT</name>
<evidence type="ECO:0000256" key="1">
    <source>
        <dbReference type="SAM" id="Phobius"/>
    </source>
</evidence>